<protein>
    <submittedName>
        <fullName evidence="1">Uncharacterized protein</fullName>
    </submittedName>
</protein>
<dbReference type="Proteomes" id="UP000612899">
    <property type="component" value="Unassembled WGS sequence"/>
</dbReference>
<keyword evidence="2" id="KW-1185">Reference proteome</keyword>
<name>A0A8J3QD63_9ACTN</name>
<dbReference type="AlphaFoldDB" id="A0A8J3QD63"/>
<reference evidence="1" key="1">
    <citation type="submission" date="2021-01" db="EMBL/GenBank/DDBJ databases">
        <title>Whole genome shotgun sequence of Rhizocola hellebori NBRC 109834.</title>
        <authorList>
            <person name="Komaki H."/>
            <person name="Tamura T."/>
        </authorList>
    </citation>
    <scope>NUCLEOTIDE SEQUENCE</scope>
    <source>
        <strain evidence="1">NBRC 109834</strain>
    </source>
</reference>
<gene>
    <name evidence="1" type="ORF">Rhe02_65580</name>
</gene>
<sequence length="114" mass="12553">MEFGPRGRRRHVVAAPQFVVTTPVTVHRPAVSSYLAAVPDRSGTHDPGLRLLHGRRRFLIRIYVLFVIELDTRQVHIAGVTAHPTGAWVVQQARNLLLARGREGNPHAASLAVA</sequence>
<organism evidence="1 2">
    <name type="scientific">Rhizocola hellebori</name>
    <dbReference type="NCBI Taxonomy" id="1392758"/>
    <lineage>
        <taxon>Bacteria</taxon>
        <taxon>Bacillati</taxon>
        <taxon>Actinomycetota</taxon>
        <taxon>Actinomycetes</taxon>
        <taxon>Micromonosporales</taxon>
        <taxon>Micromonosporaceae</taxon>
        <taxon>Rhizocola</taxon>
    </lineage>
</organism>
<accession>A0A8J3QD63</accession>
<evidence type="ECO:0000313" key="1">
    <source>
        <dbReference type="EMBL" id="GIH08491.1"/>
    </source>
</evidence>
<dbReference type="EMBL" id="BONY01000050">
    <property type="protein sequence ID" value="GIH08491.1"/>
    <property type="molecule type" value="Genomic_DNA"/>
</dbReference>
<comment type="caution">
    <text evidence="1">The sequence shown here is derived from an EMBL/GenBank/DDBJ whole genome shotgun (WGS) entry which is preliminary data.</text>
</comment>
<proteinExistence type="predicted"/>
<evidence type="ECO:0000313" key="2">
    <source>
        <dbReference type="Proteomes" id="UP000612899"/>
    </source>
</evidence>